<feature type="domain" description="VPS9" evidence="2">
    <location>
        <begin position="235"/>
        <end position="388"/>
    </location>
</feature>
<evidence type="ECO:0000313" key="4">
    <source>
        <dbReference type="Proteomes" id="UP001201980"/>
    </source>
</evidence>
<feature type="region of interest" description="Disordered" evidence="1">
    <location>
        <begin position="387"/>
        <end position="437"/>
    </location>
</feature>
<name>A0AAD5WVX6_9PEZI</name>
<feature type="compositionally biased region" description="Polar residues" evidence="1">
    <location>
        <begin position="424"/>
        <end position="437"/>
    </location>
</feature>
<feature type="region of interest" description="Disordered" evidence="1">
    <location>
        <begin position="586"/>
        <end position="641"/>
    </location>
</feature>
<accession>A0AAD5WVX6</accession>
<feature type="compositionally biased region" description="Low complexity" evidence="1">
    <location>
        <begin position="630"/>
        <end position="641"/>
    </location>
</feature>
<dbReference type="InterPro" id="IPR003123">
    <property type="entry name" value="VPS9"/>
</dbReference>
<evidence type="ECO:0000256" key="1">
    <source>
        <dbReference type="SAM" id="MobiDB-lite"/>
    </source>
</evidence>
<dbReference type="Pfam" id="PF02204">
    <property type="entry name" value="VPS9"/>
    <property type="match status" value="1"/>
</dbReference>
<feature type="region of interest" description="Disordered" evidence="1">
    <location>
        <begin position="528"/>
        <end position="567"/>
    </location>
</feature>
<organism evidence="3 4">
    <name type="scientific">Zalerion maritima</name>
    <dbReference type="NCBI Taxonomy" id="339359"/>
    <lineage>
        <taxon>Eukaryota</taxon>
        <taxon>Fungi</taxon>
        <taxon>Dikarya</taxon>
        <taxon>Ascomycota</taxon>
        <taxon>Pezizomycotina</taxon>
        <taxon>Sordariomycetes</taxon>
        <taxon>Lulworthiomycetidae</taxon>
        <taxon>Lulworthiales</taxon>
        <taxon>Lulworthiaceae</taxon>
        <taxon>Zalerion</taxon>
    </lineage>
</organism>
<dbReference type="EMBL" id="JAKWBI020000036">
    <property type="protein sequence ID" value="KAJ2905171.1"/>
    <property type="molecule type" value="Genomic_DNA"/>
</dbReference>
<dbReference type="SUPFAM" id="SSF109993">
    <property type="entry name" value="VPS9 domain"/>
    <property type="match status" value="1"/>
</dbReference>
<gene>
    <name evidence="3" type="ORF">MKZ38_006077</name>
</gene>
<dbReference type="GO" id="GO:0005829">
    <property type="term" value="C:cytosol"/>
    <property type="evidence" value="ECO:0007669"/>
    <property type="project" value="TreeGrafter"/>
</dbReference>
<comment type="caution">
    <text evidence="3">The sequence shown here is derived from an EMBL/GenBank/DDBJ whole genome shotgun (WGS) entry which is preliminary data.</text>
</comment>
<feature type="region of interest" description="Disordered" evidence="1">
    <location>
        <begin position="137"/>
        <end position="157"/>
    </location>
</feature>
<feature type="compositionally biased region" description="Low complexity" evidence="1">
    <location>
        <begin position="593"/>
        <end position="604"/>
    </location>
</feature>
<evidence type="ECO:0000313" key="3">
    <source>
        <dbReference type="EMBL" id="KAJ2905171.1"/>
    </source>
</evidence>
<keyword evidence="4" id="KW-1185">Reference proteome</keyword>
<dbReference type="GO" id="GO:0030139">
    <property type="term" value="C:endocytic vesicle"/>
    <property type="evidence" value="ECO:0007669"/>
    <property type="project" value="TreeGrafter"/>
</dbReference>
<protein>
    <recommendedName>
        <fullName evidence="2">VPS9 domain-containing protein</fullName>
    </recommendedName>
</protein>
<evidence type="ECO:0000259" key="2">
    <source>
        <dbReference type="PROSITE" id="PS51205"/>
    </source>
</evidence>
<sequence>MASKAPPRASPNPHGSLRNTRSFTRIQEPDNSRQRPKRASTFQNASTGPLGAGDDGNTDAPDAFETNSGDDEPEVHRSSIDLDDLPIEVISMVDNFIDSLSARVNPTPPKIHNLSQRFQDFYVQAADRIRTHIKALATRQQRRDVSPTPSNSSRISAASLFRAKAASLSGSREKLKETAHSGPLQQMLTPNELLDRKRQRKALEAKRGHLEEAVERRLCEGIYDKIYRHHSTQDEAQDAKLRSKTAALDMVRIGPLELGVDLGEETPEGAAKKVLEVREHLEAARKEMVLMNQKRYPLAKLHHLKTAHKEIVDTLSHFHPSSSADEIMPMLIFTLITLPPENLTVISDLCFVQRFRWEPKLVGEAAYCLTNLEAAISFLDTVDLSALRSDESPSGPAKEPSRPGSPKTETFPPAYTGSGLAVPSTVTGSPETTTSNATSAKLLASPSGLRAAVQLRNRRLSDLVQTPAQAIGAASDTIFTTADQGIKTISTSLGDSYKFLMGKLGAVPNTVGGAAPVQVPQTLEDARKLIGTPPPEGDDDDGTVSDVGTDDQSLPDNTSSARPIRPSVEDRVLSLVSGKKGSVAMARDRSAESVRSVSSTSKKVVFADSGKPEKGSGNAAVVTSAPGQQVPPGASASSSGLTGSVLSLGTSLNPVARLGAGMNMIRGFGRSTSTPAVVPTGVPPGGPPALGNTAKDHPTPIPEGGDLATAFPDIAPVLPPKEAPKIAPPIQRFMEIEDPGELKLREALELLKDYRRLAVTLKSMDAFEDS</sequence>
<dbReference type="PANTHER" id="PTHR23101:SF97">
    <property type="entry name" value="DOMAIN PROTEIN, PUTATIVE (AFU_ORTHOLOGUE AFUA_2G10890)-RELATED"/>
    <property type="match status" value="1"/>
</dbReference>
<feature type="region of interest" description="Disordered" evidence="1">
    <location>
        <begin position="1"/>
        <end position="80"/>
    </location>
</feature>
<dbReference type="GO" id="GO:0005085">
    <property type="term" value="F:guanyl-nucleotide exchange factor activity"/>
    <property type="evidence" value="ECO:0007669"/>
    <property type="project" value="InterPro"/>
</dbReference>
<dbReference type="PROSITE" id="PS51205">
    <property type="entry name" value="VPS9"/>
    <property type="match status" value="1"/>
</dbReference>
<dbReference type="InterPro" id="IPR045046">
    <property type="entry name" value="Vps9-like"/>
</dbReference>
<dbReference type="InterPro" id="IPR037191">
    <property type="entry name" value="VPS9_dom_sf"/>
</dbReference>
<proteinExistence type="predicted"/>
<dbReference type="PANTHER" id="PTHR23101">
    <property type="entry name" value="RAB GDP/GTP EXCHANGE FACTOR"/>
    <property type="match status" value="1"/>
</dbReference>
<dbReference type="SMART" id="SM00167">
    <property type="entry name" value="VPS9"/>
    <property type="match status" value="1"/>
</dbReference>
<dbReference type="GO" id="GO:0031267">
    <property type="term" value="F:small GTPase binding"/>
    <property type="evidence" value="ECO:0007669"/>
    <property type="project" value="TreeGrafter"/>
</dbReference>
<feature type="compositionally biased region" description="Polar residues" evidence="1">
    <location>
        <begin position="552"/>
        <end position="561"/>
    </location>
</feature>
<dbReference type="GO" id="GO:0016192">
    <property type="term" value="P:vesicle-mediated transport"/>
    <property type="evidence" value="ECO:0007669"/>
    <property type="project" value="InterPro"/>
</dbReference>
<dbReference type="Proteomes" id="UP001201980">
    <property type="component" value="Unassembled WGS sequence"/>
</dbReference>
<reference evidence="3" key="1">
    <citation type="submission" date="2022-07" db="EMBL/GenBank/DDBJ databases">
        <title>Draft genome sequence of Zalerion maritima ATCC 34329, a (micro)plastics degrading marine fungus.</title>
        <authorList>
            <person name="Paco A."/>
            <person name="Goncalves M.F.M."/>
            <person name="Rocha-Santos T.A.P."/>
            <person name="Alves A."/>
        </authorList>
    </citation>
    <scope>NUCLEOTIDE SEQUENCE</scope>
    <source>
        <strain evidence="3">ATCC 34329</strain>
    </source>
</reference>
<dbReference type="AlphaFoldDB" id="A0AAD5WVX6"/>
<dbReference type="Gene3D" id="1.20.1050.80">
    <property type="entry name" value="VPS9 domain"/>
    <property type="match status" value="1"/>
</dbReference>
<feature type="compositionally biased region" description="Polar residues" evidence="1">
    <location>
        <begin position="147"/>
        <end position="156"/>
    </location>
</feature>